<dbReference type="NCBIfam" id="NF041359">
    <property type="entry name" value="GntG_guanitoxin"/>
    <property type="match status" value="1"/>
</dbReference>
<evidence type="ECO:0000256" key="1">
    <source>
        <dbReference type="ARBA" id="ARBA00001933"/>
    </source>
</evidence>
<name>A0ABV9QKY8_9FIRM</name>
<reference evidence="6" key="1">
    <citation type="journal article" date="2019" name="Int. J. Syst. Evol. Microbiol.">
        <title>The Global Catalogue of Microorganisms (GCM) 10K type strain sequencing project: providing services to taxonomists for standard genome sequencing and annotation.</title>
        <authorList>
            <consortium name="The Broad Institute Genomics Platform"/>
            <consortium name="The Broad Institute Genome Sequencing Center for Infectious Disease"/>
            <person name="Wu L."/>
            <person name="Ma J."/>
        </authorList>
    </citation>
    <scope>NUCLEOTIDE SEQUENCE [LARGE SCALE GENOMIC DNA]</scope>
    <source>
        <strain evidence="6">CCUG 46385</strain>
    </source>
</reference>
<organism evidence="5 6">
    <name type="scientific">Filifactor villosus</name>
    <dbReference type="NCBI Taxonomy" id="29374"/>
    <lineage>
        <taxon>Bacteria</taxon>
        <taxon>Bacillati</taxon>
        <taxon>Bacillota</taxon>
        <taxon>Clostridia</taxon>
        <taxon>Peptostreptococcales</taxon>
        <taxon>Filifactoraceae</taxon>
        <taxon>Filifactor</taxon>
    </lineage>
</organism>
<comment type="caution">
    <text evidence="5">The sequence shown here is derived from an EMBL/GenBank/DDBJ whole genome shotgun (WGS) entry which is preliminary data.</text>
</comment>
<proteinExistence type="inferred from homology"/>
<accession>A0ABV9QKY8</accession>
<evidence type="ECO:0000259" key="4">
    <source>
        <dbReference type="Pfam" id="PF01212"/>
    </source>
</evidence>
<dbReference type="EC" id="4.1.2.48" evidence="5"/>
<dbReference type="Gene3D" id="3.40.640.10">
    <property type="entry name" value="Type I PLP-dependent aspartate aminotransferase-like (Major domain)"/>
    <property type="match status" value="1"/>
</dbReference>
<feature type="domain" description="Aromatic amino acid beta-eliminating lyase/threonine aldolase" evidence="4">
    <location>
        <begin position="5"/>
        <end position="287"/>
    </location>
</feature>
<dbReference type="Proteomes" id="UP001595916">
    <property type="component" value="Unassembled WGS sequence"/>
</dbReference>
<dbReference type="Gene3D" id="3.90.1150.10">
    <property type="entry name" value="Aspartate Aminotransferase, domain 1"/>
    <property type="match status" value="1"/>
</dbReference>
<dbReference type="InterPro" id="IPR015422">
    <property type="entry name" value="PyrdxlP-dep_Trfase_small"/>
</dbReference>
<dbReference type="CDD" id="cd06502">
    <property type="entry name" value="TA_like"/>
    <property type="match status" value="1"/>
</dbReference>
<dbReference type="PIRSF" id="PIRSF017617">
    <property type="entry name" value="Thr_aldolase"/>
    <property type="match status" value="1"/>
</dbReference>
<dbReference type="PANTHER" id="PTHR48097:SF9">
    <property type="entry name" value="L-THREONINE ALDOLASE"/>
    <property type="match status" value="1"/>
</dbReference>
<comment type="cofactor">
    <cofactor evidence="1">
        <name>pyridoxal 5'-phosphate</name>
        <dbReference type="ChEBI" id="CHEBI:597326"/>
    </cofactor>
</comment>
<dbReference type="EMBL" id="JBHSHL010000020">
    <property type="protein sequence ID" value="MFC4804578.1"/>
    <property type="molecule type" value="Genomic_DNA"/>
</dbReference>
<dbReference type="NCBIfam" id="NF007825">
    <property type="entry name" value="PRK10534.1"/>
    <property type="match status" value="1"/>
</dbReference>
<evidence type="ECO:0000313" key="5">
    <source>
        <dbReference type="EMBL" id="MFC4804578.1"/>
    </source>
</evidence>
<dbReference type="SUPFAM" id="SSF53383">
    <property type="entry name" value="PLP-dependent transferases"/>
    <property type="match status" value="1"/>
</dbReference>
<dbReference type="InterPro" id="IPR015424">
    <property type="entry name" value="PyrdxlP-dep_Trfase"/>
</dbReference>
<dbReference type="InterPro" id="IPR001597">
    <property type="entry name" value="ArAA_b-elim_lyase/Thr_aldolase"/>
</dbReference>
<keyword evidence="3" id="KW-0663">Pyridoxal phosphate</keyword>
<protein>
    <submittedName>
        <fullName evidence="5">Low-specificity L-threonine aldolase</fullName>
        <ecNumber evidence="5">4.1.2.48</ecNumber>
    </submittedName>
</protein>
<keyword evidence="6" id="KW-1185">Reference proteome</keyword>
<sequence>MKYIDLRSDTVTHPTDLMREAMFKAEVGDDVYEDDVTTNELEKYAAELLGKEKSLFTPSGTFANQLAVFTHCNRGEEVILSDSCHIVQHEAGGSAVIAGVQLRTIESKNGRMPLEKIEEAIRKEEDIHYPKTSLICLENAFSDGSVLDISYMREVYELAKKYKLGVHLDGARYFNAQVALKAEPEEMAKYVDSINICLSKGLCAPIGSLLVGSEAFISKARIKRKILGGGMRQVGILAAPGLIALKEMRLRLDQDHENAKYLSKKLSQIPGIEPVEEEPSINMVFFKITNDDLKKKMAPEEFLKHDILINPEEFGLMRFVTHYYVGKKEIDTVVEIIESIAR</sequence>
<evidence type="ECO:0000313" key="6">
    <source>
        <dbReference type="Proteomes" id="UP001595916"/>
    </source>
</evidence>
<gene>
    <name evidence="5" type="primary">ltaE</name>
    <name evidence="5" type="ORF">ACFO4R_05725</name>
</gene>
<evidence type="ECO:0000256" key="2">
    <source>
        <dbReference type="ARBA" id="ARBA00006966"/>
    </source>
</evidence>
<dbReference type="RefSeq" id="WP_379788089.1">
    <property type="nucleotide sequence ID" value="NZ_JBHSHL010000020.1"/>
</dbReference>
<keyword evidence="5" id="KW-0456">Lyase</keyword>
<evidence type="ECO:0000256" key="3">
    <source>
        <dbReference type="ARBA" id="ARBA00022898"/>
    </source>
</evidence>
<dbReference type="Pfam" id="PF01212">
    <property type="entry name" value="Beta_elim_lyase"/>
    <property type="match status" value="1"/>
</dbReference>
<dbReference type="InterPro" id="IPR015421">
    <property type="entry name" value="PyrdxlP-dep_Trfase_major"/>
</dbReference>
<dbReference type="InterPro" id="IPR023603">
    <property type="entry name" value="Low_specificity_L-TA-like"/>
</dbReference>
<dbReference type="PANTHER" id="PTHR48097">
    <property type="entry name" value="L-THREONINE ALDOLASE-RELATED"/>
    <property type="match status" value="1"/>
</dbReference>
<comment type="similarity">
    <text evidence="2">Belongs to the threonine aldolase family.</text>
</comment>
<dbReference type="GO" id="GO:0016829">
    <property type="term" value="F:lyase activity"/>
    <property type="evidence" value="ECO:0007669"/>
    <property type="project" value="UniProtKB-KW"/>
</dbReference>